<comment type="catalytic activity">
    <reaction evidence="13">
        <text>5-phospho-beta-D-ribosylamine + glycine + ATP = N(1)-(5-phospho-beta-D-ribosyl)glycinamide + ADP + phosphate + H(+)</text>
        <dbReference type="Rhea" id="RHEA:17453"/>
        <dbReference type="ChEBI" id="CHEBI:15378"/>
        <dbReference type="ChEBI" id="CHEBI:30616"/>
        <dbReference type="ChEBI" id="CHEBI:43474"/>
        <dbReference type="ChEBI" id="CHEBI:57305"/>
        <dbReference type="ChEBI" id="CHEBI:58681"/>
        <dbReference type="ChEBI" id="CHEBI:143788"/>
        <dbReference type="ChEBI" id="CHEBI:456216"/>
        <dbReference type="EC" id="6.3.4.13"/>
    </reaction>
</comment>
<dbReference type="SUPFAM" id="SSF56104">
    <property type="entry name" value="SAICAR synthase-like"/>
    <property type="match status" value="1"/>
</dbReference>
<keyword evidence="8 12" id="KW-0658">Purine biosynthesis</keyword>
<dbReference type="Proteomes" id="UP000257080">
    <property type="component" value="Unassembled WGS sequence"/>
</dbReference>
<comment type="similarity">
    <text evidence="10 13">Belongs to the GARS family.</text>
</comment>
<dbReference type="GO" id="GO:0004637">
    <property type="term" value="F:phosphoribosylamine-glycine ligase activity"/>
    <property type="evidence" value="ECO:0007669"/>
    <property type="project" value="UniProtKB-UniRule"/>
</dbReference>
<name>A0A3E0W9D2_9MICO</name>
<dbReference type="EC" id="6.3.2.6" evidence="12"/>
<dbReference type="SUPFAM" id="SSF56059">
    <property type="entry name" value="Glutathione synthetase ATP-binding domain-like"/>
    <property type="match status" value="1"/>
</dbReference>
<comment type="cofactor">
    <cofactor evidence="2">
        <name>Mg(2+)</name>
        <dbReference type="ChEBI" id="CHEBI:18420"/>
    </cofactor>
</comment>
<evidence type="ECO:0000256" key="9">
    <source>
        <dbReference type="ARBA" id="ARBA00022840"/>
    </source>
</evidence>
<dbReference type="InterPro" id="IPR001636">
    <property type="entry name" value="SAICAR_synth"/>
</dbReference>
<dbReference type="FunFam" id="3.30.470.20:FF:000015">
    <property type="entry name" value="Phosphoribosylaminoimidazole-succinocarboxamide synthase"/>
    <property type="match status" value="1"/>
</dbReference>
<dbReference type="PANTHER" id="PTHR43472">
    <property type="entry name" value="PHOSPHORIBOSYLAMINE--GLYCINE LIGASE"/>
    <property type="match status" value="1"/>
</dbReference>
<feature type="domain" description="ATP-grasp" evidence="15">
    <location>
        <begin position="111"/>
        <end position="316"/>
    </location>
</feature>
<dbReference type="AlphaFoldDB" id="A0A3E0W9D2"/>
<dbReference type="HAMAP" id="MF_00137">
    <property type="entry name" value="SAICAR_synth"/>
    <property type="match status" value="1"/>
</dbReference>
<dbReference type="InterPro" id="IPR016185">
    <property type="entry name" value="PreATP-grasp_dom_sf"/>
</dbReference>
<evidence type="ECO:0000256" key="1">
    <source>
        <dbReference type="ARBA" id="ARBA00001936"/>
    </source>
</evidence>
<dbReference type="InterPro" id="IPR020560">
    <property type="entry name" value="PRibGlycinamide_synth_C-dom"/>
</dbReference>
<dbReference type="SUPFAM" id="SSF52440">
    <property type="entry name" value="PreATP-grasp domain"/>
    <property type="match status" value="1"/>
</dbReference>
<evidence type="ECO:0000256" key="2">
    <source>
        <dbReference type="ARBA" id="ARBA00001946"/>
    </source>
</evidence>
<dbReference type="GO" id="GO:0005524">
    <property type="term" value="F:ATP binding"/>
    <property type="evidence" value="ECO:0007669"/>
    <property type="project" value="UniProtKB-UniRule"/>
</dbReference>
<dbReference type="InterPro" id="IPR011054">
    <property type="entry name" value="Rudment_hybrid_motif"/>
</dbReference>
<protein>
    <recommendedName>
        <fullName evidence="12 13">Multifunctional fusion protein</fullName>
    </recommendedName>
    <domain>
        <recommendedName>
            <fullName evidence="13">Phosphoribosylamine--glycine ligase</fullName>
            <ecNumber evidence="13">6.3.4.13</ecNumber>
        </recommendedName>
        <alternativeName>
            <fullName evidence="13">GARS</fullName>
        </alternativeName>
        <alternativeName>
            <fullName evidence="13">Glycinamide ribonucleotide synthetase</fullName>
        </alternativeName>
        <alternativeName>
            <fullName evidence="13">Phosphoribosylglycinamide synthetase</fullName>
        </alternativeName>
    </domain>
    <domain>
        <recommendedName>
            <fullName evidence="12">Phosphoribosylaminoimidazole-succinocarboxamide synthase</fullName>
            <ecNumber evidence="12">6.3.2.6</ecNumber>
        </recommendedName>
        <alternativeName>
            <fullName evidence="12">SAICAR synthetase</fullName>
        </alternativeName>
    </domain>
</protein>
<sequence length="766" mass="80325">MKILVLGSGAREHAIVAALLAEQSPVGGPHEIIVAPGNAGIAAAVAVAPLDPNDPEAVTNFANEQSVQLVVVGPEAPLVEGVADALRTRGIPVFGPGRAAAALEGSKTFAKRIMEAANVPTGRAIRAASTDEVERALDEFGAPYVVKADGLAAGKGVLVTSDREAARAHADEWLSHGDVLFEEFLVGQEVSLFFLTDGHTVVPLSPAQDYKRLLDGDLGPNTGGMGAYSPLPWLDDEFESEEAFVDEVLVSIAVPTVRRLASEGTPFIGLLYCGLILTPAGIRVIEFNARFGDPETQVVLPRLTTPLSALLFASATGTLSQQPKPTFSRDAAVTVVLASENYPGTPVTGRPITGVAEADALEGVHVTHAATALQNDRLIATGGRVLSVVATGGDFGRARARAYQALSVIHLEGGQFRTDIAARVDGSAATPLASAPAAAEPAEATVGAESPAPEAPAPEAPAAKGQRSVLAGWHHVYSGKVRDLYVPEGAASIADAPAVLVVASDRVSAFDVVLEPGIPQKGELLTTLSRWWFDALAGFPNHLLTPPASTPSASTQSLIPQVPAEVVARAMLVKPLDMFPIECVVRGYLSGSGWIEYQATQSVCGVPLPAGLRDGDRLPHPIYTPAFKADLGDHDENITFERTVQLVGSEIATALRDLSLAIYARASQIAETRGIILADTKFEFGADRATGEITLADEVLTSDSSRFWDAAAYDSGDRTASFDKQIVRNWLAANWNKSGTPPTLPPEVVARTAARYAELIARLTAP</sequence>
<comment type="cofactor">
    <cofactor evidence="1">
        <name>Mn(2+)</name>
        <dbReference type="ChEBI" id="CHEBI:29035"/>
    </cofactor>
</comment>
<dbReference type="PROSITE" id="PS01057">
    <property type="entry name" value="SAICAR_SYNTHETASE_1"/>
    <property type="match status" value="1"/>
</dbReference>
<dbReference type="NCBIfam" id="TIGR00081">
    <property type="entry name" value="purC"/>
    <property type="match status" value="1"/>
</dbReference>
<dbReference type="InterPro" id="IPR020561">
    <property type="entry name" value="PRibGlycinamid_synth_ATP-grasp"/>
</dbReference>
<dbReference type="Gene3D" id="3.40.50.20">
    <property type="match status" value="1"/>
</dbReference>
<dbReference type="PROSITE" id="PS00184">
    <property type="entry name" value="GARS"/>
    <property type="match status" value="1"/>
</dbReference>
<dbReference type="Pfam" id="PF01259">
    <property type="entry name" value="SAICAR_synt"/>
    <property type="match status" value="1"/>
</dbReference>
<evidence type="ECO:0000313" key="16">
    <source>
        <dbReference type="EMBL" id="RFA24867.1"/>
    </source>
</evidence>
<dbReference type="Pfam" id="PF02843">
    <property type="entry name" value="GARS_C"/>
    <property type="match status" value="1"/>
</dbReference>
<dbReference type="Gene3D" id="3.30.470.20">
    <property type="entry name" value="ATP-grasp fold, B domain"/>
    <property type="match status" value="2"/>
</dbReference>
<dbReference type="UniPathway" id="UPA00074">
    <property type="reaction ID" value="UER00125"/>
</dbReference>
<evidence type="ECO:0000256" key="6">
    <source>
        <dbReference type="ARBA" id="ARBA00022598"/>
    </source>
</evidence>
<dbReference type="GO" id="GO:0009113">
    <property type="term" value="P:purine nucleobase biosynthetic process"/>
    <property type="evidence" value="ECO:0007669"/>
    <property type="project" value="InterPro"/>
</dbReference>
<evidence type="ECO:0000256" key="10">
    <source>
        <dbReference type="ARBA" id="ARBA00038345"/>
    </source>
</evidence>
<feature type="compositionally biased region" description="Low complexity" evidence="14">
    <location>
        <begin position="432"/>
        <end position="452"/>
    </location>
</feature>
<dbReference type="EMBL" id="NBXE01000035">
    <property type="protein sequence ID" value="RFA24867.1"/>
    <property type="molecule type" value="Genomic_DNA"/>
</dbReference>
<evidence type="ECO:0000256" key="14">
    <source>
        <dbReference type="SAM" id="MobiDB-lite"/>
    </source>
</evidence>
<evidence type="ECO:0000256" key="4">
    <source>
        <dbReference type="ARBA" id="ARBA00005174"/>
    </source>
</evidence>
<dbReference type="InterPro" id="IPR011761">
    <property type="entry name" value="ATP-grasp"/>
</dbReference>
<keyword evidence="9 12" id="KW-0067">ATP-binding</keyword>
<feature type="region of interest" description="Disordered" evidence="14">
    <location>
        <begin position="432"/>
        <end position="463"/>
    </location>
</feature>
<evidence type="ECO:0000313" key="17">
    <source>
        <dbReference type="Proteomes" id="UP000257080"/>
    </source>
</evidence>
<dbReference type="InterPro" id="IPR013815">
    <property type="entry name" value="ATP_grasp_subdomain_1"/>
</dbReference>
<dbReference type="SMART" id="SM01210">
    <property type="entry name" value="GARS_C"/>
    <property type="match status" value="1"/>
</dbReference>
<dbReference type="Pfam" id="PF02844">
    <property type="entry name" value="GARS_N"/>
    <property type="match status" value="1"/>
</dbReference>
<dbReference type="CDD" id="cd01414">
    <property type="entry name" value="SAICAR_synt_Sc"/>
    <property type="match status" value="1"/>
</dbReference>
<proteinExistence type="inferred from homology"/>
<comment type="caution">
    <text evidence="16">The sequence shown here is derived from an EMBL/GenBank/DDBJ whole genome shotgun (WGS) entry which is preliminary data.</text>
</comment>
<dbReference type="InterPro" id="IPR000115">
    <property type="entry name" value="PRibGlycinamide_synth"/>
</dbReference>
<dbReference type="InterPro" id="IPR037123">
    <property type="entry name" value="PRibGlycinamide_synth_C_sf"/>
</dbReference>
<dbReference type="PROSITE" id="PS50975">
    <property type="entry name" value="ATP_GRASP"/>
    <property type="match status" value="1"/>
</dbReference>
<dbReference type="Gene3D" id="3.90.600.10">
    <property type="entry name" value="Phosphoribosylglycinamide synthetase, C-terminal domain"/>
    <property type="match status" value="1"/>
</dbReference>
<dbReference type="PANTHER" id="PTHR43472:SF1">
    <property type="entry name" value="PHOSPHORIBOSYLAMINE--GLYCINE LIGASE, CHLOROPLASTIC"/>
    <property type="match status" value="1"/>
</dbReference>
<accession>A0A3E0W9D2</accession>
<dbReference type="NCBIfam" id="TIGR00877">
    <property type="entry name" value="purD"/>
    <property type="match status" value="1"/>
</dbReference>
<evidence type="ECO:0000259" key="15">
    <source>
        <dbReference type="PROSITE" id="PS50975"/>
    </source>
</evidence>
<keyword evidence="7 12" id="KW-0547">Nucleotide-binding</keyword>
<dbReference type="GO" id="GO:0046872">
    <property type="term" value="F:metal ion binding"/>
    <property type="evidence" value="ECO:0007669"/>
    <property type="project" value="InterPro"/>
</dbReference>
<evidence type="ECO:0000256" key="7">
    <source>
        <dbReference type="ARBA" id="ARBA00022741"/>
    </source>
</evidence>
<comment type="similarity">
    <text evidence="5 12">Belongs to the SAICAR synthetase family.</text>
</comment>
<dbReference type="InterPro" id="IPR018236">
    <property type="entry name" value="SAICAR_synthetase_CS"/>
</dbReference>
<dbReference type="NCBIfam" id="NF010568">
    <property type="entry name" value="PRK13961.1"/>
    <property type="match status" value="1"/>
</dbReference>
<dbReference type="EC" id="6.3.4.13" evidence="13"/>
<dbReference type="Pfam" id="PF01071">
    <property type="entry name" value="GARS_A"/>
    <property type="match status" value="1"/>
</dbReference>
<comment type="catalytic activity">
    <reaction evidence="11 12">
        <text>5-amino-1-(5-phospho-D-ribosyl)imidazole-4-carboxylate + L-aspartate + ATP = (2S)-2-[5-amino-1-(5-phospho-beta-D-ribosyl)imidazole-4-carboxamido]succinate + ADP + phosphate + 2 H(+)</text>
        <dbReference type="Rhea" id="RHEA:22628"/>
        <dbReference type="ChEBI" id="CHEBI:15378"/>
        <dbReference type="ChEBI" id="CHEBI:29991"/>
        <dbReference type="ChEBI" id="CHEBI:30616"/>
        <dbReference type="ChEBI" id="CHEBI:43474"/>
        <dbReference type="ChEBI" id="CHEBI:58443"/>
        <dbReference type="ChEBI" id="CHEBI:77657"/>
        <dbReference type="ChEBI" id="CHEBI:456216"/>
        <dbReference type="EC" id="6.3.2.6"/>
    </reaction>
</comment>
<evidence type="ECO:0000256" key="12">
    <source>
        <dbReference type="HAMAP-Rule" id="MF_00137"/>
    </source>
</evidence>
<dbReference type="SMART" id="SM01209">
    <property type="entry name" value="GARS_A"/>
    <property type="match status" value="1"/>
</dbReference>
<dbReference type="PROSITE" id="PS01058">
    <property type="entry name" value="SAICAR_SYNTHETASE_2"/>
    <property type="match status" value="1"/>
</dbReference>
<dbReference type="InterPro" id="IPR028923">
    <property type="entry name" value="SAICAR_synt/ADE2_N"/>
</dbReference>
<evidence type="ECO:0000256" key="5">
    <source>
        <dbReference type="ARBA" id="ARBA00010190"/>
    </source>
</evidence>
<dbReference type="GO" id="GO:0004639">
    <property type="term" value="F:phosphoribosylaminoimidazolesuccinocarboxamide synthase activity"/>
    <property type="evidence" value="ECO:0007669"/>
    <property type="project" value="UniProtKB-UniRule"/>
</dbReference>
<evidence type="ECO:0000256" key="11">
    <source>
        <dbReference type="ARBA" id="ARBA00048475"/>
    </source>
</evidence>
<organism evidence="16 17">
    <name type="scientific">Subtercola boreus</name>
    <dbReference type="NCBI Taxonomy" id="120213"/>
    <lineage>
        <taxon>Bacteria</taxon>
        <taxon>Bacillati</taxon>
        <taxon>Actinomycetota</taxon>
        <taxon>Actinomycetes</taxon>
        <taxon>Micrococcales</taxon>
        <taxon>Microbacteriaceae</taxon>
        <taxon>Subtercola</taxon>
    </lineage>
</organism>
<gene>
    <name evidence="13" type="primary">purD</name>
    <name evidence="12" type="synonym">purC</name>
    <name evidence="16" type="ORF">B7R25_14955</name>
</gene>
<dbReference type="Gene3D" id="3.30.200.20">
    <property type="entry name" value="Phosphorylase Kinase, domain 1"/>
    <property type="match status" value="1"/>
</dbReference>
<dbReference type="Gene3D" id="3.30.1490.20">
    <property type="entry name" value="ATP-grasp fold, A domain"/>
    <property type="match status" value="1"/>
</dbReference>
<comment type="pathway">
    <text evidence="3 12">Purine metabolism; IMP biosynthesis via de novo pathway; 5-amino-1-(5-phospho-D-ribosyl)imidazole-4-carboxamide from 5-amino-1-(5-phospho-D-ribosyl)imidazole-4-carboxylate: step 1/2.</text>
</comment>
<dbReference type="SUPFAM" id="SSF51246">
    <property type="entry name" value="Rudiment single hybrid motif"/>
    <property type="match status" value="1"/>
</dbReference>
<keyword evidence="6 12" id="KW-0436">Ligase</keyword>
<dbReference type="HAMAP" id="MF_00138">
    <property type="entry name" value="GARS"/>
    <property type="match status" value="1"/>
</dbReference>
<dbReference type="InterPro" id="IPR020559">
    <property type="entry name" value="PRibGlycinamide_synth_CS"/>
</dbReference>
<dbReference type="InterPro" id="IPR020562">
    <property type="entry name" value="PRibGlycinamide_synth_N"/>
</dbReference>
<comment type="pathway">
    <text evidence="4 13">Purine metabolism; IMP biosynthesis via de novo pathway; N(1)-(5-phospho-D-ribosyl)glycinamide from 5-phospho-alpha-D-ribose 1-diphosphate: step 2/2.</text>
</comment>
<dbReference type="GO" id="GO:0006189">
    <property type="term" value="P:'de novo' IMP biosynthetic process"/>
    <property type="evidence" value="ECO:0007669"/>
    <property type="project" value="UniProtKB-UniRule"/>
</dbReference>
<evidence type="ECO:0000256" key="13">
    <source>
        <dbReference type="HAMAP-Rule" id="MF_00138"/>
    </source>
</evidence>
<evidence type="ECO:0000256" key="8">
    <source>
        <dbReference type="ARBA" id="ARBA00022755"/>
    </source>
</evidence>
<dbReference type="OrthoDB" id="9807240at2"/>
<evidence type="ECO:0000256" key="3">
    <source>
        <dbReference type="ARBA" id="ARBA00004672"/>
    </source>
</evidence>
<reference evidence="16 17" key="1">
    <citation type="submission" date="2017-04" db="EMBL/GenBank/DDBJ databases">
        <title>Comparative genome analysis of Subtercola boreus.</title>
        <authorList>
            <person name="Cho Y.-J."/>
            <person name="Cho A."/>
            <person name="Kim O.-S."/>
            <person name="Lee J.-I."/>
        </authorList>
    </citation>
    <scope>NUCLEOTIDE SEQUENCE [LARGE SCALE GENOMIC DNA]</scope>
    <source>
        <strain evidence="16 17">P28004</strain>
    </source>
</reference>